<keyword evidence="2" id="KW-0812">Transmembrane</keyword>
<dbReference type="AlphaFoldDB" id="A0AAE0L4E7"/>
<accession>A0AAE0L4E7</accession>
<dbReference type="EMBL" id="LGRX02009441">
    <property type="protein sequence ID" value="KAK3271683.1"/>
    <property type="molecule type" value="Genomic_DNA"/>
</dbReference>
<protein>
    <recommendedName>
        <fullName evidence="5">Apple domain-containing protein</fullName>
    </recommendedName>
</protein>
<dbReference type="GO" id="GO:0005884">
    <property type="term" value="C:actin filament"/>
    <property type="evidence" value="ECO:0007669"/>
    <property type="project" value="TreeGrafter"/>
</dbReference>
<sequence>MKEAISIAAITIIDTVMVRALALQGEQVGSESSGEESAFLTPILSTLADSPRNSTWEKLINRIKNRSVHNCVAHEGCEKLRLGTTEREINMGYPRPASIVAIAFTLFVQAEVAQSQWYGGNLYNGVTSGGVNQCFTPTAYDTNTIAREACELLYGTCWSGTCGYFQYYYPANTPSCDCATPVGVYQFIFANTGYNGVGEDYGGNMASVTANNLFTRVKEEAGCTANSWGLTLANLGASTAGCGAPPPSPPPPSPPTLSPPPPSPPPPSPSPPPPSPPPPVVIDLGDDVTMPYSGDKLTTVGSIPSLPTSTFSAATLTPAFPSSTFTELTTTTTTSTPSPSPPPLTPSSPLRLTYTWVDYGNAVCYQVSQNQSSTEDPDEKEITQDEISAGTYVSIKPVSSLEDCKTRCENYQFGQCFGVEYVSAHKKCLVFTKMFSHYGSKRKNSGKYCSAYVSSTEDELKMSKLNSKTIRGKESQEAGESQAHSQKRTTDFSLITAAGGLSAVGIVAFIVVRHRRVEKAAPVYNVVFDTCEA</sequence>
<gene>
    <name evidence="3" type="ORF">CYMTET_19983</name>
</gene>
<comment type="caution">
    <text evidence="3">The sequence shown here is derived from an EMBL/GenBank/DDBJ whole genome shotgun (WGS) entry which is preliminary data.</text>
</comment>
<keyword evidence="4" id="KW-1185">Reference proteome</keyword>
<dbReference type="PANTHER" id="PTHR45691:SF6">
    <property type="entry name" value="PROTEIN DIAPHANOUS"/>
    <property type="match status" value="1"/>
</dbReference>
<dbReference type="PRINTS" id="PR01217">
    <property type="entry name" value="PRICHEXTENSN"/>
</dbReference>
<dbReference type="Proteomes" id="UP001190700">
    <property type="component" value="Unassembled WGS sequence"/>
</dbReference>
<dbReference type="GO" id="GO:0030041">
    <property type="term" value="P:actin filament polymerization"/>
    <property type="evidence" value="ECO:0007669"/>
    <property type="project" value="TreeGrafter"/>
</dbReference>
<feature type="region of interest" description="Disordered" evidence="1">
    <location>
        <begin position="241"/>
        <end position="304"/>
    </location>
</feature>
<dbReference type="InterPro" id="IPR051412">
    <property type="entry name" value="Formin_Homology_Diaphanous_sf"/>
</dbReference>
<feature type="transmembrane region" description="Helical" evidence="2">
    <location>
        <begin position="492"/>
        <end position="512"/>
    </location>
</feature>
<organism evidence="3 4">
    <name type="scientific">Cymbomonas tetramitiformis</name>
    <dbReference type="NCBI Taxonomy" id="36881"/>
    <lineage>
        <taxon>Eukaryota</taxon>
        <taxon>Viridiplantae</taxon>
        <taxon>Chlorophyta</taxon>
        <taxon>Pyramimonadophyceae</taxon>
        <taxon>Pyramimonadales</taxon>
        <taxon>Pyramimonadaceae</taxon>
        <taxon>Cymbomonas</taxon>
    </lineage>
</organism>
<proteinExistence type="predicted"/>
<feature type="region of interest" description="Disordered" evidence="1">
    <location>
        <begin position="328"/>
        <end position="347"/>
    </location>
</feature>
<name>A0AAE0L4E7_9CHLO</name>
<dbReference type="PANTHER" id="PTHR45691">
    <property type="entry name" value="PROTEIN DIAPHANOUS"/>
    <property type="match status" value="1"/>
</dbReference>
<evidence type="ECO:0000256" key="1">
    <source>
        <dbReference type="SAM" id="MobiDB-lite"/>
    </source>
</evidence>
<keyword evidence="2" id="KW-1133">Transmembrane helix</keyword>
<reference evidence="3 4" key="1">
    <citation type="journal article" date="2015" name="Genome Biol. Evol.">
        <title>Comparative Genomics of a Bacterivorous Green Alga Reveals Evolutionary Causalities and Consequences of Phago-Mixotrophic Mode of Nutrition.</title>
        <authorList>
            <person name="Burns J.A."/>
            <person name="Paasch A."/>
            <person name="Narechania A."/>
            <person name="Kim E."/>
        </authorList>
    </citation>
    <scope>NUCLEOTIDE SEQUENCE [LARGE SCALE GENOMIC DNA]</scope>
    <source>
        <strain evidence="3 4">PLY_AMNH</strain>
    </source>
</reference>
<evidence type="ECO:0008006" key="5">
    <source>
        <dbReference type="Google" id="ProtNLM"/>
    </source>
</evidence>
<evidence type="ECO:0000256" key="2">
    <source>
        <dbReference type="SAM" id="Phobius"/>
    </source>
</evidence>
<keyword evidence="2" id="KW-0472">Membrane</keyword>
<feature type="compositionally biased region" description="Low complexity" evidence="1">
    <location>
        <begin position="328"/>
        <end position="337"/>
    </location>
</feature>
<evidence type="ECO:0000313" key="3">
    <source>
        <dbReference type="EMBL" id="KAK3271683.1"/>
    </source>
</evidence>
<feature type="compositionally biased region" description="Pro residues" evidence="1">
    <location>
        <begin position="244"/>
        <end position="280"/>
    </location>
</feature>
<evidence type="ECO:0000313" key="4">
    <source>
        <dbReference type="Proteomes" id="UP001190700"/>
    </source>
</evidence>